<accession>A0AAD7D477</accession>
<sequence length="84" mass="8641">MSTYKSFAVVGGGLIGLPIVNALVAQNISVVLLSRPEGSTKTEHKVDVVLSTVTTMAAAAQTSLVEAARLTGVKLFAPSVRDAD</sequence>
<gene>
    <name evidence="1" type="ORF">B0H17DRAFT_1206718</name>
</gene>
<evidence type="ECO:0000313" key="1">
    <source>
        <dbReference type="EMBL" id="KAJ7678477.1"/>
    </source>
</evidence>
<dbReference type="SUPFAM" id="SSF51735">
    <property type="entry name" value="NAD(P)-binding Rossmann-fold domains"/>
    <property type="match status" value="1"/>
</dbReference>
<dbReference type="Gene3D" id="3.40.50.720">
    <property type="entry name" value="NAD(P)-binding Rossmann-like Domain"/>
    <property type="match status" value="1"/>
</dbReference>
<dbReference type="InterPro" id="IPR036291">
    <property type="entry name" value="NAD(P)-bd_dom_sf"/>
</dbReference>
<evidence type="ECO:0000313" key="2">
    <source>
        <dbReference type="Proteomes" id="UP001221757"/>
    </source>
</evidence>
<organism evidence="1 2">
    <name type="scientific">Mycena rosella</name>
    <name type="common">Pink bonnet</name>
    <name type="synonym">Agaricus rosellus</name>
    <dbReference type="NCBI Taxonomy" id="1033263"/>
    <lineage>
        <taxon>Eukaryota</taxon>
        <taxon>Fungi</taxon>
        <taxon>Dikarya</taxon>
        <taxon>Basidiomycota</taxon>
        <taxon>Agaricomycotina</taxon>
        <taxon>Agaricomycetes</taxon>
        <taxon>Agaricomycetidae</taxon>
        <taxon>Agaricales</taxon>
        <taxon>Marasmiineae</taxon>
        <taxon>Mycenaceae</taxon>
        <taxon>Mycena</taxon>
    </lineage>
</organism>
<dbReference type="EMBL" id="JARKIE010000134">
    <property type="protein sequence ID" value="KAJ7678477.1"/>
    <property type="molecule type" value="Genomic_DNA"/>
</dbReference>
<evidence type="ECO:0008006" key="3">
    <source>
        <dbReference type="Google" id="ProtNLM"/>
    </source>
</evidence>
<dbReference type="Proteomes" id="UP001221757">
    <property type="component" value="Unassembled WGS sequence"/>
</dbReference>
<comment type="caution">
    <text evidence="1">The sequence shown here is derived from an EMBL/GenBank/DDBJ whole genome shotgun (WGS) entry which is preliminary data.</text>
</comment>
<reference evidence="1" key="1">
    <citation type="submission" date="2023-03" db="EMBL/GenBank/DDBJ databases">
        <title>Massive genome expansion in bonnet fungi (Mycena s.s.) driven by repeated elements and novel gene families across ecological guilds.</title>
        <authorList>
            <consortium name="Lawrence Berkeley National Laboratory"/>
            <person name="Harder C.B."/>
            <person name="Miyauchi S."/>
            <person name="Viragh M."/>
            <person name="Kuo A."/>
            <person name="Thoen E."/>
            <person name="Andreopoulos B."/>
            <person name="Lu D."/>
            <person name="Skrede I."/>
            <person name="Drula E."/>
            <person name="Henrissat B."/>
            <person name="Morin E."/>
            <person name="Kohler A."/>
            <person name="Barry K."/>
            <person name="LaButti K."/>
            <person name="Morin E."/>
            <person name="Salamov A."/>
            <person name="Lipzen A."/>
            <person name="Mereny Z."/>
            <person name="Hegedus B."/>
            <person name="Baldrian P."/>
            <person name="Stursova M."/>
            <person name="Weitz H."/>
            <person name="Taylor A."/>
            <person name="Grigoriev I.V."/>
            <person name="Nagy L.G."/>
            <person name="Martin F."/>
            <person name="Kauserud H."/>
        </authorList>
    </citation>
    <scope>NUCLEOTIDE SEQUENCE</scope>
    <source>
        <strain evidence="1">CBHHK067</strain>
    </source>
</reference>
<name>A0AAD7D477_MYCRO</name>
<protein>
    <recommendedName>
        <fullName evidence="3">NmrA-like domain-containing protein</fullName>
    </recommendedName>
</protein>
<keyword evidence="2" id="KW-1185">Reference proteome</keyword>
<proteinExistence type="predicted"/>
<dbReference type="AlphaFoldDB" id="A0AAD7D477"/>